<dbReference type="SUPFAM" id="SSF51735">
    <property type="entry name" value="NAD(P)-binding Rossmann-fold domains"/>
    <property type="match status" value="1"/>
</dbReference>
<organism evidence="13 14">
    <name type="scientific">Candidatus Falkowbacteria bacterium RIFOXYA2_FULL_47_9</name>
    <dbReference type="NCBI Taxonomy" id="1797995"/>
    <lineage>
        <taxon>Bacteria</taxon>
        <taxon>Candidatus Falkowiibacteriota</taxon>
    </lineage>
</organism>
<comment type="subcellular location">
    <subcellularLocation>
        <location evidence="7">Cytoplasm</location>
    </subcellularLocation>
</comment>
<dbReference type="InterPro" id="IPR036291">
    <property type="entry name" value="NAD(P)-bd_dom_sf"/>
</dbReference>
<comment type="similarity">
    <text evidence="2 7">Belongs to the LDH/MDH superfamily. LDH family.</text>
</comment>
<feature type="binding site" evidence="7">
    <location>
        <position position="91"/>
    </location>
    <ligand>
        <name>substrate</name>
    </ligand>
</feature>
<evidence type="ECO:0000256" key="9">
    <source>
        <dbReference type="PIRSR" id="PIRSR000102-3"/>
    </source>
</evidence>
<evidence type="ECO:0000256" key="1">
    <source>
        <dbReference type="ARBA" id="ARBA00004843"/>
    </source>
</evidence>
<feature type="binding site" evidence="7">
    <location>
        <position position="230"/>
    </location>
    <ligand>
        <name>substrate</name>
    </ligand>
</feature>
<feature type="domain" description="Lactate/malate dehydrogenase N-terminal" evidence="11">
    <location>
        <begin position="14"/>
        <end position="151"/>
    </location>
</feature>
<evidence type="ECO:0000256" key="4">
    <source>
        <dbReference type="ARBA" id="ARBA00023002"/>
    </source>
</evidence>
<dbReference type="EMBL" id="MFGC01000009">
    <property type="protein sequence ID" value="OGF28560.1"/>
    <property type="molecule type" value="Genomic_DNA"/>
</dbReference>
<sequence>MFATNKLNKVESTRVVIIGAGSVGATSAFALLIQGIASEIVLIDRDAKKAEGEVMDLEHGASFAPHARMWAGDYVDCKDADVVVITAGAKQKPGQSRLELVEINTKITQEIVKNIRRYTKQAVILMVANPLDITTYVATKTAGFAWGQVFGTGTTLDSSRFRYLLAQKMNVDPESVGAYLLGEHGDSSVPVYSHANVMGEPVSLSKKELRECSDVAKRAAYEVIDRKGATYYAIAMAVARIVRAILYDENHVFVASVLLRGEYGISDVCLSVPVVVGRSGVKKIIPVTLSAEEKKQLQKSAEVMKQNIKN</sequence>
<dbReference type="PROSITE" id="PS00064">
    <property type="entry name" value="L_LDH"/>
    <property type="match status" value="1"/>
</dbReference>
<feature type="binding site" evidence="7">
    <location>
        <begin position="157"/>
        <end position="160"/>
    </location>
    <ligand>
        <name>substrate</name>
    </ligand>
</feature>
<comment type="pathway">
    <text evidence="1 7">Fermentation; pyruvate fermentation to lactate; (S)-lactate from pyruvate: step 1/1.</text>
</comment>
<dbReference type="FunFam" id="3.40.50.720:FF:000018">
    <property type="entry name" value="Malate dehydrogenase"/>
    <property type="match status" value="1"/>
</dbReference>
<feature type="binding site" evidence="9">
    <location>
        <begin position="19"/>
        <end position="24"/>
    </location>
    <ligand>
        <name>NAD(+)</name>
        <dbReference type="ChEBI" id="CHEBI:57540"/>
    </ligand>
</feature>
<dbReference type="NCBIfam" id="TIGR01771">
    <property type="entry name" value="L-LDH-NAD"/>
    <property type="match status" value="1"/>
</dbReference>
<evidence type="ECO:0000256" key="7">
    <source>
        <dbReference type="HAMAP-Rule" id="MF_00488"/>
    </source>
</evidence>
<feature type="binding site" evidence="7">
    <location>
        <position position="97"/>
    </location>
    <ligand>
        <name>substrate</name>
    </ligand>
</feature>
<name>A0A1F5SPE8_9BACT</name>
<evidence type="ECO:0000259" key="11">
    <source>
        <dbReference type="Pfam" id="PF00056"/>
    </source>
</evidence>
<evidence type="ECO:0000256" key="6">
    <source>
        <dbReference type="ARBA" id="ARBA00049258"/>
    </source>
</evidence>
<feature type="transmembrane region" description="Helical" evidence="10">
    <location>
        <begin position="12"/>
        <end position="33"/>
    </location>
</feature>
<dbReference type="NCBIfam" id="NF004863">
    <property type="entry name" value="PRK06223.1"/>
    <property type="match status" value="1"/>
</dbReference>
<feature type="binding site" evidence="7 9">
    <location>
        <begin position="127"/>
        <end position="129"/>
    </location>
    <ligand>
        <name>NAD(+)</name>
        <dbReference type="ChEBI" id="CHEBI:57540"/>
    </ligand>
</feature>
<comment type="function">
    <text evidence="7">Catalyzes the conversion of lactate to pyruvate.</text>
</comment>
<feature type="binding site" evidence="7 9">
    <location>
        <position position="44"/>
    </location>
    <ligand>
        <name>NAD(+)</name>
        <dbReference type="ChEBI" id="CHEBI:57540"/>
    </ligand>
</feature>
<dbReference type="CDD" id="cd05292">
    <property type="entry name" value="LDH_2"/>
    <property type="match status" value="1"/>
</dbReference>
<dbReference type="Pfam" id="PF02866">
    <property type="entry name" value="Ldh_1_C"/>
    <property type="match status" value="1"/>
</dbReference>
<dbReference type="PANTHER" id="PTHR43128:SF16">
    <property type="entry name" value="L-LACTATE DEHYDROGENASE"/>
    <property type="match status" value="1"/>
</dbReference>
<keyword evidence="5 7" id="KW-0520">NAD</keyword>
<comment type="caution">
    <text evidence="13">The sequence shown here is derived from an EMBL/GenBank/DDBJ whole genome shotgun (WGS) entry which is preliminary data.</text>
</comment>
<dbReference type="Proteomes" id="UP000178925">
    <property type="component" value="Unassembled WGS sequence"/>
</dbReference>
<feature type="modified residue" description="Phosphotyrosine" evidence="7">
    <location>
        <position position="221"/>
    </location>
</feature>
<feature type="binding site" evidence="7">
    <location>
        <position position="74"/>
    </location>
    <ligand>
        <name>NAD(+)</name>
        <dbReference type="ChEBI" id="CHEBI:57540"/>
    </ligand>
</feature>
<gene>
    <name evidence="7" type="primary">ldh</name>
    <name evidence="13" type="ORF">A2242_02695</name>
</gene>
<evidence type="ECO:0000256" key="5">
    <source>
        <dbReference type="ARBA" id="ARBA00023027"/>
    </source>
</evidence>
<dbReference type="GO" id="GO:0005737">
    <property type="term" value="C:cytoplasm"/>
    <property type="evidence" value="ECO:0007669"/>
    <property type="project" value="UniProtKB-SubCell"/>
</dbReference>
<feature type="domain" description="Lactate/malate dehydrogenase C-terminal" evidence="12">
    <location>
        <begin position="154"/>
        <end position="309"/>
    </location>
</feature>
<feature type="binding site" evidence="7">
    <location>
        <position position="49"/>
    </location>
    <ligand>
        <name>NAD(+)</name>
        <dbReference type="ChEBI" id="CHEBI:57540"/>
    </ligand>
</feature>
<dbReference type="PIRSF" id="PIRSF000102">
    <property type="entry name" value="Lac_mal_DH"/>
    <property type="match status" value="1"/>
</dbReference>
<protein>
    <recommendedName>
        <fullName evidence="3 7">L-lactate dehydrogenase</fullName>
        <shortName evidence="7">L-LDH</shortName>
        <ecNumber evidence="3 7">1.1.1.27</ecNumber>
    </recommendedName>
</protein>
<feature type="active site" description="Proton acceptor" evidence="7 8">
    <location>
        <position position="184"/>
    </location>
</feature>
<dbReference type="InterPro" id="IPR011304">
    <property type="entry name" value="L-lactate_DH"/>
</dbReference>
<reference evidence="13 14" key="1">
    <citation type="journal article" date="2016" name="Nat. Commun.">
        <title>Thousands of microbial genomes shed light on interconnected biogeochemical processes in an aquifer system.</title>
        <authorList>
            <person name="Anantharaman K."/>
            <person name="Brown C.T."/>
            <person name="Hug L.A."/>
            <person name="Sharon I."/>
            <person name="Castelle C.J."/>
            <person name="Probst A.J."/>
            <person name="Thomas B.C."/>
            <person name="Singh A."/>
            <person name="Wilkins M.J."/>
            <person name="Karaoz U."/>
            <person name="Brodie E.L."/>
            <person name="Williams K.H."/>
            <person name="Hubbard S.S."/>
            <person name="Banfield J.F."/>
        </authorList>
    </citation>
    <scope>NUCLEOTIDE SEQUENCE [LARGE SCALE GENOMIC DNA]</scope>
</reference>
<keyword evidence="10" id="KW-0472">Membrane</keyword>
<evidence type="ECO:0000256" key="10">
    <source>
        <dbReference type="SAM" id="Phobius"/>
    </source>
</evidence>
<dbReference type="InterPro" id="IPR018177">
    <property type="entry name" value="L-lactate_DH_AS"/>
</dbReference>
<comment type="catalytic activity">
    <reaction evidence="6 7">
        <text>(S)-lactate + NAD(+) = pyruvate + NADH + H(+)</text>
        <dbReference type="Rhea" id="RHEA:23444"/>
        <dbReference type="ChEBI" id="CHEBI:15361"/>
        <dbReference type="ChEBI" id="CHEBI:15378"/>
        <dbReference type="ChEBI" id="CHEBI:16651"/>
        <dbReference type="ChEBI" id="CHEBI:57540"/>
        <dbReference type="ChEBI" id="CHEBI:57945"/>
        <dbReference type="EC" id="1.1.1.27"/>
    </reaction>
</comment>
<feature type="binding site" evidence="7">
    <location>
        <position position="23"/>
    </location>
    <ligand>
        <name>NAD(+)</name>
        <dbReference type="ChEBI" id="CHEBI:57540"/>
    </ligand>
</feature>
<keyword evidence="4 7" id="KW-0560">Oxidoreductase</keyword>
<dbReference type="Gene3D" id="3.40.50.720">
    <property type="entry name" value="NAD(P)-binding Rossmann-like Domain"/>
    <property type="match status" value="1"/>
</dbReference>
<keyword evidence="10" id="KW-1133">Transmembrane helix</keyword>
<dbReference type="InterPro" id="IPR001236">
    <property type="entry name" value="Lactate/malate_DH_N"/>
</dbReference>
<comment type="subunit">
    <text evidence="7">Homotetramer.</text>
</comment>
<evidence type="ECO:0000259" key="12">
    <source>
        <dbReference type="Pfam" id="PF02866"/>
    </source>
</evidence>
<dbReference type="AlphaFoldDB" id="A0A1F5SPE8"/>
<keyword evidence="10" id="KW-0812">Transmembrane</keyword>
<feature type="binding site" evidence="9">
    <location>
        <position position="104"/>
    </location>
    <ligand>
        <name>NAD(+)</name>
        <dbReference type="ChEBI" id="CHEBI:57540"/>
    </ligand>
</feature>
<dbReference type="GO" id="GO:0004459">
    <property type="term" value="F:L-lactate dehydrogenase (NAD+) activity"/>
    <property type="evidence" value="ECO:0007669"/>
    <property type="project" value="UniProtKB-UniRule"/>
</dbReference>
<dbReference type="InterPro" id="IPR022383">
    <property type="entry name" value="Lactate/malate_DH_C"/>
</dbReference>
<evidence type="ECO:0000256" key="8">
    <source>
        <dbReference type="PIRSR" id="PIRSR000102-1"/>
    </source>
</evidence>
<dbReference type="SUPFAM" id="SSF56327">
    <property type="entry name" value="LDH C-terminal domain-like"/>
    <property type="match status" value="1"/>
</dbReference>
<dbReference type="Gene3D" id="3.90.110.10">
    <property type="entry name" value="Lactate dehydrogenase/glycoside hydrolase, family 4, C-terminal"/>
    <property type="match status" value="1"/>
</dbReference>
<dbReference type="InterPro" id="IPR015955">
    <property type="entry name" value="Lactate_DH/Glyco_Ohase_4_C"/>
</dbReference>
<proteinExistence type="inferred from homology"/>
<evidence type="ECO:0000313" key="13">
    <source>
        <dbReference type="EMBL" id="OGF28560.1"/>
    </source>
</evidence>
<dbReference type="GO" id="GO:0006096">
    <property type="term" value="P:glycolytic process"/>
    <property type="evidence" value="ECO:0007669"/>
    <property type="project" value="UniProtKB-UniRule"/>
</dbReference>
<evidence type="ECO:0000256" key="3">
    <source>
        <dbReference type="ARBA" id="ARBA00012967"/>
    </source>
</evidence>
<dbReference type="NCBIfam" id="NF000824">
    <property type="entry name" value="PRK00066.1"/>
    <property type="match status" value="1"/>
</dbReference>
<dbReference type="PANTHER" id="PTHR43128">
    <property type="entry name" value="L-2-HYDROXYCARBOXYLATE DEHYDROGENASE (NAD(P)(+))"/>
    <property type="match status" value="1"/>
</dbReference>
<evidence type="ECO:0000313" key="14">
    <source>
        <dbReference type="Proteomes" id="UP000178925"/>
    </source>
</evidence>
<dbReference type="GO" id="GO:0006089">
    <property type="term" value="P:lactate metabolic process"/>
    <property type="evidence" value="ECO:0007669"/>
    <property type="project" value="TreeGrafter"/>
</dbReference>
<dbReference type="HAMAP" id="MF_00488">
    <property type="entry name" value="Lactate_dehydrog"/>
    <property type="match status" value="1"/>
</dbReference>
<dbReference type="PRINTS" id="PR00086">
    <property type="entry name" value="LLDHDRGNASE"/>
</dbReference>
<comment type="caution">
    <text evidence="7">Lacks conserved residue(s) required for the propagation of feature annotation.</text>
</comment>
<evidence type="ECO:0000256" key="2">
    <source>
        <dbReference type="ARBA" id="ARBA00006054"/>
    </source>
</evidence>
<feature type="binding site" evidence="7">
    <location>
        <begin position="88"/>
        <end position="89"/>
    </location>
    <ligand>
        <name>NAD(+)</name>
        <dbReference type="ChEBI" id="CHEBI:57540"/>
    </ligand>
</feature>
<keyword evidence="7" id="KW-0963">Cytoplasm</keyword>
<dbReference type="UniPathway" id="UPA00554">
    <property type="reaction ID" value="UER00611"/>
</dbReference>
<dbReference type="Pfam" id="PF00056">
    <property type="entry name" value="Ldh_1_N"/>
    <property type="match status" value="1"/>
</dbReference>
<feature type="binding site" evidence="7">
    <location>
        <begin position="129"/>
        <end position="132"/>
    </location>
    <ligand>
        <name>substrate</name>
    </ligand>
</feature>
<dbReference type="InterPro" id="IPR001557">
    <property type="entry name" value="L-lactate/malate_DH"/>
</dbReference>
<dbReference type="EC" id="1.1.1.27" evidence="3 7"/>
<feature type="binding site" evidence="7">
    <location>
        <position position="152"/>
    </location>
    <ligand>
        <name>NAD(+)</name>
        <dbReference type="ChEBI" id="CHEBI:57540"/>
    </ligand>
</feature>
<keyword evidence="7" id="KW-0597">Phosphoprotein</keyword>
<dbReference type="STRING" id="1797995.A2242_02695"/>
<accession>A0A1F5SPE8</accession>